<evidence type="ECO:0000313" key="6">
    <source>
        <dbReference type="EMBL" id="GAA99865.1"/>
    </source>
</evidence>
<accession>G7EAK5</accession>
<dbReference type="GO" id="GO:0006351">
    <property type="term" value="P:DNA-templated transcription"/>
    <property type="evidence" value="ECO:0007669"/>
    <property type="project" value="InterPro"/>
</dbReference>
<evidence type="ECO:0000256" key="2">
    <source>
        <dbReference type="ARBA" id="ARBA00022723"/>
    </source>
</evidence>
<dbReference type="Gene3D" id="4.10.240.10">
    <property type="entry name" value="Zn(2)-C6 fungal-type DNA-binding domain"/>
    <property type="match status" value="1"/>
</dbReference>
<dbReference type="STRING" id="764103.G7EAK5"/>
<dbReference type="InterPro" id="IPR050613">
    <property type="entry name" value="Sec_Metabolite_Reg"/>
</dbReference>
<dbReference type="AlphaFoldDB" id="G7EAK5"/>
<protein>
    <recommendedName>
        <fullName evidence="5">Zn(2)-C6 fungal-type domain-containing protein</fullName>
    </recommendedName>
</protein>
<evidence type="ECO:0000313" key="7">
    <source>
        <dbReference type="Proteomes" id="UP000009131"/>
    </source>
</evidence>
<comment type="caution">
    <text evidence="6">The sequence shown here is derived from an EMBL/GenBank/DDBJ whole genome shotgun (WGS) entry which is preliminary data.</text>
</comment>
<dbReference type="EMBL" id="BABT02000240">
    <property type="protein sequence ID" value="GAA99865.1"/>
    <property type="molecule type" value="Genomic_DNA"/>
</dbReference>
<keyword evidence="3" id="KW-0539">Nucleus</keyword>
<dbReference type="HOGENOM" id="CLU_007340_4_3_1"/>
<evidence type="ECO:0000256" key="4">
    <source>
        <dbReference type="SAM" id="MobiDB-lite"/>
    </source>
</evidence>
<dbReference type="GO" id="GO:0005634">
    <property type="term" value="C:nucleus"/>
    <property type="evidence" value="ECO:0007669"/>
    <property type="project" value="UniProtKB-SubCell"/>
</dbReference>
<dbReference type="InterPro" id="IPR007219">
    <property type="entry name" value="XnlR_reg_dom"/>
</dbReference>
<evidence type="ECO:0000259" key="5">
    <source>
        <dbReference type="PROSITE" id="PS50048"/>
    </source>
</evidence>
<dbReference type="SUPFAM" id="SSF57701">
    <property type="entry name" value="Zn2/Cys6 DNA-binding domain"/>
    <property type="match status" value="1"/>
</dbReference>
<comment type="subcellular location">
    <subcellularLocation>
        <location evidence="1">Nucleus</location>
    </subcellularLocation>
</comment>
<evidence type="ECO:0000256" key="3">
    <source>
        <dbReference type="ARBA" id="ARBA00023242"/>
    </source>
</evidence>
<organism evidence="6 7">
    <name type="scientific">Mixia osmundae (strain CBS 9802 / IAM 14324 / JCM 22182 / KY 12970)</name>
    <dbReference type="NCBI Taxonomy" id="764103"/>
    <lineage>
        <taxon>Eukaryota</taxon>
        <taxon>Fungi</taxon>
        <taxon>Dikarya</taxon>
        <taxon>Basidiomycota</taxon>
        <taxon>Pucciniomycotina</taxon>
        <taxon>Mixiomycetes</taxon>
        <taxon>Mixiales</taxon>
        <taxon>Mixiaceae</taxon>
        <taxon>Mixia</taxon>
    </lineage>
</organism>
<dbReference type="CDD" id="cd00067">
    <property type="entry name" value="GAL4"/>
    <property type="match status" value="1"/>
</dbReference>
<dbReference type="Pfam" id="PF04082">
    <property type="entry name" value="Fungal_trans"/>
    <property type="match status" value="1"/>
</dbReference>
<reference evidence="6 7" key="1">
    <citation type="journal article" date="2011" name="J. Gen. Appl. Microbiol.">
        <title>Draft genome sequencing of the enigmatic basidiomycete Mixia osmundae.</title>
        <authorList>
            <person name="Nishida H."/>
            <person name="Nagatsuka Y."/>
            <person name="Sugiyama J."/>
        </authorList>
    </citation>
    <scope>NUCLEOTIDE SEQUENCE [LARGE SCALE GENOMIC DNA]</scope>
    <source>
        <strain evidence="7">CBS 9802 / IAM 14324 / JCM 22182 / KY 12970</strain>
    </source>
</reference>
<gene>
    <name evidence="6" type="primary">Mo06568</name>
    <name evidence="6" type="ORF">E5Q_06568</name>
</gene>
<dbReference type="OrthoDB" id="424974at2759"/>
<feature type="region of interest" description="Disordered" evidence="4">
    <location>
        <begin position="53"/>
        <end position="150"/>
    </location>
</feature>
<dbReference type="PROSITE" id="PS00463">
    <property type="entry name" value="ZN2_CY6_FUNGAL_1"/>
    <property type="match status" value="1"/>
</dbReference>
<dbReference type="PANTHER" id="PTHR31001:SF56">
    <property type="entry name" value="ZN(2)-C6 FUNGAL-TYPE DOMAIN-CONTAINING PROTEIN"/>
    <property type="match status" value="1"/>
</dbReference>
<reference evidence="6 7" key="2">
    <citation type="journal article" date="2012" name="Open Biol.">
        <title>Characteristics of nucleosomes and linker DNA regions on the genome of the basidiomycete Mixia osmundae revealed by mono- and dinucleosome mapping.</title>
        <authorList>
            <person name="Nishida H."/>
            <person name="Kondo S."/>
            <person name="Matsumoto T."/>
            <person name="Suzuki Y."/>
            <person name="Yoshikawa H."/>
            <person name="Taylor T.D."/>
            <person name="Sugiyama J."/>
        </authorList>
    </citation>
    <scope>NUCLEOTIDE SEQUENCE [LARGE SCALE GENOMIC DNA]</scope>
    <source>
        <strain evidence="7">CBS 9802 / IAM 14324 / JCM 22182 / KY 12970</strain>
    </source>
</reference>
<keyword evidence="7" id="KW-1185">Reference proteome</keyword>
<evidence type="ECO:0000256" key="1">
    <source>
        <dbReference type="ARBA" id="ARBA00004123"/>
    </source>
</evidence>
<dbReference type="CDD" id="cd12148">
    <property type="entry name" value="fungal_TF_MHR"/>
    <property type="match status" value="1"/>
</dbReference>
<dbReference type="GO" id="GO:0008270">
    <property type="term" value="F:zinc ion binding"/>
    <property type="evidence" value="ECO:0007669"/>
    <property type="project" value="InterPro"/>
</dbReference>
<feature type="region of interest" description="Disordered" evidence="4">
    <location>
        <begin position="640"/>
        <end position="675"/>
    </location>
</feature>
<dbReference type="InterPro" id="IPR036864">
    <property type="entry name" value="Zn2-C6_fun-type_DNA-bd_sf"/>
</dbReference>
<keyword evidence="2" id="KW-0479">Metal-binding</keyword>
<dbReference type="Proteomes" id="UP000009131">
    <property type="component" value="Unassembled WGS sequence"/>
</dbReference>
<proteinExistence type="predicted"/>
<dbReference type="eggNOG" id="ENOG502RDQE">
    <property type="taxonomic scope" value="Eukaryota"/>
</dbReference>
<dbReference type="GO" id="GO:0000981">
    <property type="term" value="F:DNA-binding transcription factor activity, RNA polymerase II-specific"/>
    <property type="evidence" value="ECO:0007669"/>
    <property type="project" value="InterPro"/>
</dbReference>
<dbReference type="GO" id="GO:0003677">
    <property type="term" value="F:DNA binding"/>
    <property type="evidence" value="ECO:0007669"/>
    <property type="project" value="InterPro"/>
</dbReference>
<feature type="compositionally biased region" description="Polar residues" evidence="4">
    <location>
        <begin position="643"/>
        <end position="653"/>
    </location>
</feature>
<name>G7EAK5_MIXOS</name>
<dbReference type="InterPro" id="IPR001138">
    <property type="entry name" value="Zn2Cys6_DnaBD"/>
</dbReference>
<sequence>MNPSSGPYRAGRKGVSRKVESCEECRRLKLKCNRIWPCENCLRRKTAHLCPDDKLETGKHHRRSSLTEDRPDVPKSPLQRRHSSQTSPRLDSLHAPNQQRSQTSSARDSVTRGRPSLPNVFSPVQSTIRDLSHDSSRTGSTQAGSPDYATAAASSSRSGFIALHADGTGEYVGQAGAPLYTLSEAQSPPPAMRPAFPSASMARPRGSLGFPFAETDPAQLQADMFLLRDVASVTRALERYEMHVHWMYRIIELPDVRDDLQTLTSVGHAKLPAHRIAVVFMVLALGELFAPLNETQMANERSPALYCAALDCLTLSGQHFLYRHSPASCEALHLVVTFLFNRGDMESSRAAWPLLGLSLRIAQATGLHKNSRDWQLPLDQVARRERILAESITYDRLQSLNFGRPHMISDEQVEADPPQLPEEPSGIEGQSIVAFHHIKYAMSSFFAQVSDAFSGGNVPDSKTILQMDRQARSFLSNSPSYLRFGAPSLAGEHCHLAPQRLMLELLVHKALLFIHRPFFAEALLHSNEPLSSPRAASFVACIKSARQHTLIMQTALQTCPASAFHWWFFAFHAATAAVIQSLVVIKATCSLMQPECWIDFKLSYDIFANMPTESRIVQRTLPILHELKTRACQLLGEPAPRISESSYDPSSRASPALHNGNGSVTMTAADESLPPSRDSLAAGNGYLAPPDSFLGVGTPSAAYDPMSVLEGAEAASLLDGFLPDHLKDQQTWHELDPITQSMLFWSTPQLR</sequence>
<dbReference type="PANTHER" id="PTHR31001">
    <property type="entry name" value="UNCHARACTERIZED TRANSCRIPTIONAL REGULATORY PROTEIN"/>
    <property type="match status" value="1"/>
</dbReference>
<dbReference type="PROSITE" id="PS50048">
    <property type="entry name" value="ZN2_CY6_FUNGAL_2"/>
    <property type="match status" value="1"/>
</dbReference>
<dbReference type="InParanoid" id="G7EAK5"/>
<dbReference type="SMART" id="SM00066">
    <property type="entry name" value="GAL4"/>
    <property type="match status" value="1"/>
</dbReference>
<feature type="domain" description="Zn(2)-C6 fungal-type" evidence="5">
    <location>
        <begin position="21"/>
        <end position="50"/>
    </location>
</feature>
<dbReference type="SMART" id="SM00906">
    <property type="entry name" value="Fungal_trans"/>
    <property type="match status" value="1"/>
</dbReference>
<feature type="compositionally biased region" description="Polar residues" evidence="4">
    <location>
        <begin position="84"/>
        <end position="108"/>
    </location>
</feature>